<proteinExistence type="predicted"/>
<dbReference type="AlphaFoldDB" id="A0A2T8KS70"/>
<evidence type="ECO:0008006" key="3">
    <source>
        <dbReference type="Google" id="ProtNLM"/>
    </source>
</evidence>
<dbReference type="Gramene" id="PVH65015">
    <property type="protein sequence ID" value="PVH65015"/>
    <property type="gene ID" value="PAHAL_2G403200"/>
</dbReference>
<dbReference type="EMBL" id="CM008047">
    <property type="protein sequence ID" value="PVH65015.1"/>
    <property type="molecule type" value="Genomic_DNA"/>
</dbReference>
<protein>
    <recommendedName>
        <fullName evidence="3">Knottin scorpion toxin-like domain-containing protein</fullName>
    </recommendedName>
</protein>
<evidence type="ECO:0000256" key="1">
    <source>
        <dbReference type="SAM" id="SignalP"/>
    </source>
</evidence>
<evidence type="ECO:0000313" key="2">
    <source>
        <dbReference type="EMBL" id="PVH65015.1"/>
    </source>
</evidence>
<dbReference type="Proteomes" id="UP000243499">
    <property type="component" value="Chromosome 2"/>
</dbReference>
<sequence length="101" mass="11103">MAGTHKALLCFCLLMLLLAMSSAQEAGGAADNKKKCFPLWDGYCMKSKRCVKNCNDPDMGKGFTKGRCRFFTCECCRPDTPDDIAPSADLPLPEHSHTLVQ</sequence>
<accession>A0A2T8KS70</accession>
<organism evidence="2">
    <name type="scientific">Panicum hallii</name>
    <dbReference type="NCBI Taxonomy" id="206008"/>
    <lineage>
        <taxon>Eukaryota</taxon>
        <taxon>Viridiplantae</taxon>
        <taxon>Streptophyta</taxon>
        <taxon>Embryophyta</taxon>
        <taxon>Tracheophyta</taxon>
        <taxon>Spermatophyta</taxon>
        <taxon>Magnoliopsida</taxon>
        <taxon>Liliopsida</taxon>
        <taxon>Poales</taxon>
        <taxon>Poaceae</taxon>
        <taxon>PACMAD clade</taxon>
        <taxon>Panicoideae</taxon>
        <taxon>Panicodae</taxon>
        <taxon>Paniceae</taxon>
        <taxon>Panicinae</taxon>
        <taxon>Panicum</taxon>
        <taxon>Panicum sect. Panicum</taxon>
    </lineage>
</organism>
<name>A0A2T8KS70_9POAL</name>
<reference evidence="2" key="1">
    <citation type="submission" date="2018-04" db="EMBL/GenBank/DDBJ databases">
        <title>WGS assembly of Panicum hallii.</title>
        <authorList>
            <person name="Lovell J."/>
            <person name="Jenkins J."/>
            <person name="Lowry D."/>
            <person name="Mamidi S."/>
            <person name="Sreedasyam A."/>
            <person name="Weng X."/>
            <person name="Barry K."/>
            <person name="Bonette J."/>
            <person name="Campitelli B."/>
            <person name="Daum C."/>
            <person name="Gordon S."/>
            <person name="Gould B."/>
            <person name="Lipzen A."/>
            <person name="Macqueen A."/>
            <person name="Palacio-Mejia J."/>
            <person name="Plott C."/>
            <person name="Shakirov E."/>
            <person name="Shu S."/>
            <person name="Yoshinaga Y."/>
            <person name="Zane M."/>
            <person name="Rokhsar D."/>
            <person name="Grimwood J."/>
            <person name="Schmutz J."/>
            <person name="Juenger T."/>
        </authorList>
    </citation>
    <scope>NUCLEOTIDE SEQUENCE [LARGE SCALE GENOMIC DNA]</scope>
    <source>
        <strain evidence="2">FIL2</strain>
    </source>
</reference>
<keyword evidence="1" id="KW-0732">Signal</keyword>
<feature type="chain" id="PRO_5015599673" description="Knottin scorpion toxin-like domain-containing protein" evidence="1">
    <location>
        <begin position="24"/>
        <end position="101"/>
    </location>
</feature>
<feature type="signal peptide" evidence="1">
    <location>
        <begin position="1"/>
        <end position="23"/>
    </location>
</feature>
<gene>
    <name evidence="2" type="ORF">PAHAL_2G403200</name>
</gene>